<dbReference type="AlphaFoldDB" id="A0AAV2P2Q6"/>
<accession>A0AAV2P2Q6</accession>
<dbReference type="EMBL" id="OZ034830">
    <property type="protein sequence ID" value="CAL1687126.1"/>
    <property type="molecule type" value="Genomic_DNA"/>
</dbReference>
<sequence length="76" mass="8139">MKNSGKGGTGEKVIAKRSQTTRAAYQLYLLQWETAVGCAFGAFPKLNSTVAGGFRAARLQARVVTNGQNFTSIDVE</sequence>
<evidence type="ECO:0000313" key="2">
    <source>
        <dbReference type="Proteomes" id="UP001497644"/>
    </source>
</evidence>
<evidence type="ECO:0000313" key="1">
    <source>
        <dbReference type="EMBL" id="CAL1687126.1"/>
    </source>
</evidence>
<organism evidence="1 2">
    <name type="scientific">Lasius platythorax</name>
    <dbReference type="NCBI Taxonomy" id="488582"/>
    <lineage>
        <taxon>Eukaryota</taxon>
        <taxon>Metazoa</taxon>
        <taxon>Ecdysozoa</taxon>
        <taxon>Arthropoda</taxon>
        <taxon>Hexapoda</taxon>
        <taxon>Insecta</taxon>
        <taxon>Pterygota</taxon>
        <taxon>Neoptera</taxon>
        <taxon>Endopterygota</taxon>
        <taxon>Hymenoptera</taxon>
        <taxon>Apocrita</taxon>
        <taxon>Aculeata</taxon>
        <taxon>Formicoidea</taxon>
        <taxon>Formicidae</taxon>
        <taxon>Formicinae</taxon>
        <taxon>Lasius</taxon>
        <taxon>Lasius</taxon>
    </lineage>
</organism>
<reference evidence="1" key="1">
    <citation type="submission" date="2024-04" db="EMBL/GenBank/DDBJ databases">
        <authorList>
            <consortium name="Molecular Ecology Group"/>
        </authorList>
    </citation>
    <scope>NUCLEOTIDE SEQUENCE</scope>
</reference>
<name>A0AAV2P2Q6_9HYME</name>
<protein>
    <submittedName>
        <fullName evidence="1">Uncharacterized protein</fullName>
    </submittedName>
</protein>
<gene>
    <name evidence="1" type="ORF">LPLAT_LOCUS12386</name>
</gene>
<dbReference type="Proteomes" id="UP001497644">
    <property type="component" value="Chromosome 7"/>
</dbReference>
<keyword evidence="2" id="KW-1185">Reference proteome</keyword>
<proteinExistence type="predicted"/>